<evidence type="ECO:0000256" key="1">
    <source>
        <dbReference type="SAM" id="MobiDB-lite"/>
    </source>
</evidence>
<keyword evidence="3" id="KW-1185">Reference proteome</keyword>
<comment type="caution">
    <text evidence="2">The sequence shown here is derived from an EMBL/GenBank/DDBJ whole genome shotgun (WGS) entry which is preliminary data.</text>
</comment>
<gene>
    <name evidence="2" type="ORF">AA0119_g5241</name>
</gene>
<evidence type="ECO:0000313" key="3">
    <source>
        <dbReference type="Proteomes" id="UP000293195"/>
    </source>
</evidence>
<feature type="region of interest" description="Disordered" evidence="1">
    <location>
        <begin position="320"/>
        <end position="340"/>
    </location>
</feature>
<feature type="compositionally biased region" description="Basic and acidic residues" evidence="1">
    <location>
        <begin position="1074"/>
        <end position="1104"/>
    </location>
</feature>
<feature type="compositionally biased region" description="Polar residues" evidence="1">
    <location>
        <begin position="596"/>
        <end position="617"/>
    </location>
</feature>
<feature type="region of interest" description="Disordered" evidence="1">
    <location>
        <begin position="590"/>
        <end position="617"/>
    </location>
</feature>
<dbReference type="EMBL" id="PDXF01000015">
    <property type="protein sequence ID" value="RYO02817.1"/>
    <property type="molecule type" value="Genomic_DNA"/>
</dbReference>
<evidence type="ECO:0000313" key="2">
    <source>
        <dbReference type="EMBL" id="RYO02817.1"/>
    </source>
</evidence>
<dbReference type="Proteomes" id="UP000293195">
    <property type="component" value="Unassembled WGS sequence"/>
</dbReference>
<proteinExistence type="predicted"/>
<feature type="compositionally biased region" description="Acidic residues" evidence="1">
    <location>
        <begin position="1047"/>
        <end position="1057"/>
    </location>
</feature>
<feature type="region of interest" description="Disordered" evidence="1">
    <location>
        <begin position="1010"/>
        <end position="1104"/>
    </location>
</feature>
<accession>A0ABY0GC48</accession>
<sequence length="1104" mass="121003">MSSKFLPIGVDESQRQLFARSLRPRLEAELQQQIVIYAQHFGDVSVYHARHIIREHADAFLQSLQSLPGSSSLSRPYAAQNMASRAETGASRCRLYLLRPGQPLSCTNTFIYLGNLQSNLRSTPAAIFQQALSSPDLVQLLERQHGTPSTCLPLRHVAVCPIVDKIRKLGHAIRVGGAFKKMIRVAKRTLGHLFKDTSFGKQLEQPIARFILGLILERECANFGPTPFFVDRARLYTVRLQGLTRYLDKISRSAQDMAEIIDKLRMPTFPDMNRLGALTRQGNMSIGTYVARSTSPVASPHTIAASVSVTQFAEPKLATPKQTSATFESRSDTVPNSQTSVPVASSMNVLQHTTPMLPAHIVPNTHAVSLSVQIQPITTYVTQLVGASTHNVNTNGPPTIHGAFPQSDAMEDCIPEPTCCQQVGTIDSRVGLSQVMDGVETSSASNHVTNIRDDEMDDVQHTNQPTVVAPASSLVQNENQNMPDAPPLTKVALESTTKSTGASSSIIFGETNDQDMPEVLPTAHPMLSIAVVPNLAPPVTTTVVTKDEETTDTPLPEHSTVRSARHISEAPTITTISSVNRIERSTSTLPVAPLTFPSSTGQPSATSSFSSPTGAESTIQSRAKLRAQANSHNHWANGKAQALFHQVAELHLALQQALSKTDGPGPRDNFRNEVLGYIDNAESAAELAQKIDYAMRHQLLTNADFNKLARHAHDGQHARRREAQENIAIQNTSNALQTSKQVVLSQAADNDNAQPAAPVTPFASSQDASNVVAQPINLAAPSQTANASATVLASSLKRRESATSGPQSGKEELTRLLIEAQRKMMNKTDKAWSLFAGMFDYSWQKPSDNEIVIDYVIKHPRYQGSDSGNRKRVNFEWTIEVIRGLVADPAPSSCEILVWTCNEALNARDVKADEEIPGSYATCADRQKELGPLFRRISATNFGLMKQVFPSGCLTWDEMKNLAKTEELSFFKDKKPGRYVPYMRNLKEYWRVENNMKKFIVDRNEAQSMATGQETTSGLAGSPKAKRNIAGISSDHDKVSKEKDADAMNDDDDDETNVPEANDPASKRFCIALTEKEERAAMKEKMGRRADDSGGSDRMKRSRE</sequence>
<name>A0ABY0GC48_9PLEO</name>
<feature type="compositionally biased region" description="Basic and acidic residues" evidence="1">
    <location>
        <begin position="1034"/>
        <end position="1046"/>
    </location>
</feature>
<protein>
    <submittedName>
        <fullName evidence="2">Uncharacterized protein</fullName>
    </submittedName>
</protein>
<organism evidence="2 3">
    <name type="scientific">Alternaria tenuissima</name>
    <dbReference type="NCBI Taxonomy" id="119927"/>
    <lineage>
        <taxon>Eukaryota</taxon>
        <taxon>Fungi</taxon>
        <taxon>Dikarya</taxon>
        <taxon>Ascomycota</taxon>
        <taxon>Pezizomycotina</taxon>
        <taxon>Dothideomycetes</taxon>
        <taxon>Pleosporomycetidae</taxon>
        <taxon>Pleosporales</taxon>
        <taxon>Pleosporineae</taxon>
        <taxon>Pleosporaceae</taxon>
        <taxon>Alternaria</taxon>
        <taxon>Alternaria sect. Alternaria</taxon>
        <taxon>Alternaria alternata complex</taxon>
    </lineage>
</organism>
<reference evidence="3" key="1">
    <citation type="journal article" date="2019" name="bioRxiv">
        <title>Genomics, evolutionary history and diagnostics of the Alternaria alternata species group including apple and Asian pear pathotypes.</title>
        <authorList>
            <person name="Armitage A.D."/>
            <person name="Cockerton H.M."/>
            <person name="Sreenivasaprasad S."/>
            <person name="Woodhall J.W."/>
            <person name="Lane C.R."/>
            <person name="Harrison R.J."/>
            <person name="Clarkson J.P."/>
        </authorList>
    </citation>
    <scope>NUCLEOTIDE SEQUENCE [LARGE SCALE GENOMIC DNA]</scope>
    <source>
        <strain evidence="3">FERA 635</strain>
    </source>
</reference>
<feature type="compositionally biased region" description="Polar residues" evidence="1">
    <location>
        <begin position="1010"/>
        <end position="1019"/>
    </location>
</feature>